<dbReference type="eggNOG" id="COG0438">
    <property type="taxonomic scope" value="Bacteria"/>
</dbReference>
<accession>G5H6P1</accession>
<dbReference type="HOGENOM" id="CLU_063441_0_0_10"/>
<protein>
    <recommendedName>
        <fullName evidence="3">Glycosyl transferase family 1 domain-containing protein</fullName>
    </recommendedName>
</protein>
<name>G5H6P1_9BACT</name>
<dbReference type="AlphaFoldDB" id="G5H6P1"/>
<organism evidence="1 2">
    <name type="scientific">Alistipes indistinctus YIT 12060</name>
    <dbReference type="NCBI Taxonomy" id="742725"/>
    <lineage>
        <taxon>Bacteria</taxon>
        <taxon>Pseudomonadati</taxon>
        <taxon>Bacteroidota</taxon>
        <taxon>Bacteroidia</taxon>
        <taxon>Bacteroidales</taxon>
        <taxon>Rikenellaceae</taxon>
        <taxon>Alistipes</taxon>
    </lineage>
</organism>
<dbReference type="Proteomes" id="UP000006008">
    <property type="component" value="Unassembled WGS sequence"/>
</dbReference>
<dbReference type="GeneID" id="92816386"/>
<evidence type="ECO:0000313" key="1">
    <source>
        <dbReference type="EMBL" id="EHB92888.1"/>
    </source>
</evidence>
<sequence>MKGLFIVFHGFAAHNGISKKIFYQCDALRRCGAELRLCSLEVGADGSHRRILDGETLENFGHGLRAKLKKRFSYRSVTDYIRREGVRFLYVRFDHNANPALIRWFAHLKKLGVRIVMEIPTFPYDPEYARASRKTKLVLSVDKCFRNALARQVDRIVTFSQYDTIFGRPTIRISNGIDFAHIPLKTNVNDTSNTVHLLGVADIHFWHGFDRVVAGLADYYRRPHEKEVIFHIVGGGSRFTVPELREQVREQGMEERVVLHGPLWGEALDRAFEEADLGIASLGRHRNGITHIKTLKNREYAARGIPFVYSENDSDFDAMPYVLKAPADESPIDIDALLHFLDGVDRDPAHIRASIEDTLSWDVQMRKVLDQIERLE</sequence>
<dbReference type="SUPFAM" id="SSF53756">
    <property type="entry name" value="UDP-Glycosyltransferase/glycogen phosphorylase"/>
    <property type="match status" value="1"/>
</dbReference>
<reference evidence="1 2" key="1">
    <citation type="submission" date="2011-08" db="EMBL/GenBank/DDBJ databases">
        <title>The Genome Sequence of Alistipes indistinctus YIT 12060.</title>
        <authorList>
            <consortium name="The Broad Institute Genome Sequencing Platform"/>
            <person name="Earl A."/>
            <person name="Ward D."/>
            <person name="Feldgarden M."/>
            <person name="Gevers D."/>
            <person name="Morotomi M."/>
            <person name="Young S.K."/>
            <person name="Zeng Q."/>
            <person name="Gargeya S."/>
            <person name="Fitzgerald M."/>
            <person name="Haas B."/>
            <person name="Abouelleil A."/>
            <person name="Alvarado L."/>
            <person name="Arachchi H.M."/>
            <person name="Berlin A."/>
            <person name="Brown A."/>
            <person name="Chapman S.B."/>
            <person name="Chen Z."/>
            <person name="Dunbar C."/>
            <person name="Freedman E."/>
            <person name="Gearin G."/>
            <person name="Gellesch M."/>
            <person name="Goldberg J."/>
            <person name="Griggs A."/>
            <person name="Gujja S."/>
            <person name="Heiman D."/>
            <person name="Howarth C."/>
            <person name="Larson L."/>
            <person name="Lui A."/>
            <person name="MacDonald P.J.P."/>
            <person name="Montmayeur A."/>
            <person name="Murphy C."/>
            <person name="Neiman D."/>
            <person name="Pearson M."/>
            <person name="Priest M."/>
            <person name="Roberts A."/>
            <person name="Saif S."/>
            <person name="Shea T."/>
            <person name="Shenoy N."/>
            <person name="Sisk P."/>
            <person name="Stolte C."/>
            <person name="Sykes S."/>
            <person name="Wortman J."/>
            <person name="Nusbaum C."/>
            <person name="Birren B."/>
        </authorList>
    </citation>
    <scope>NUCLEOTIDE SEQUENCE [LARGE SCALE GENOMIC DNA]</scope>
    <source>
        <strain evidence="1 2">YIT 12060</strain>
    </source>
</reference>
<dbReference type="Gene3D" id="3.40.50.2000">
    <property type="entry name" value="Glycogen Phosphorylase B"/>
    <property type="match status" value="2"/>
</dbReference>
<proteinExistence type="predicted"/>
<gene>
    <name evidence="1" type="ORF">HMPREF9450_00601</name>
</gene>
<dbReference type="PATRIC" id="fig|742725.3.peg.652"/>
<dbReference type="EMBL" id="ADLD01000008">
    <property type="protein sequence ID" value="EHB92888.1"/>
    <property type="molecule type" value="Genomic_DNA"/>
</dbReference>
<evidence type="ECO:0008006" key="3">
    <source>
        <dbReference type="Google" id="ProtNLM"/>
    </source>
</evidence>
<dbReference type="RefSeq" id="WP_009133407.1">
    <property type="nucleotide sequence ID" value="NZ_CP102250.1"/>
</dbReference>
<comment type="caution">
    <text evidence="1">The sequence shown here is derived from an EMBL/GenBank/DDBJ whole genome shotgun (WGS) entry which is preliminary data.</text>
</comment>
<dbReference type="STRING" id="742725.HMPREF9450_00601"/>
<dbReference type="OrthoDB" id="6385861at2"/>
<keyword evidence="2" id="KW-1185">Reference proteome</keyword>
<evidence type="ECO:0000313" key="2">
    <source>
        <dbReference type="Proteomes" id="UP000006008"/>
    </source>
</evidence>